<evidence type="ECO:0000256" key="1">
    <source>
        <dbReference type="ARBA" id="ARBA00001916"/>
    </source>
</evidence>
<feature type="domain" description="Porphobilinogen deaminase C-terminal" evidence="11">
    <location>
        <begin position="596"/>
        <end position="682"/>
    </location>
</feature>
<dbReference type="PRINTS" id="PR00151">
    <property type="entry name" value="PORPHBDMNASE"/>
</dbReference>
<comment type="cofactor">
    <cofactor evidence="1">
        <name>dipyrromethane</name>
        <dbReference type="ChEBI" id="CHEBI:60342"/>
    </cofactor>
</comment>
<dbReference type="GO" id="GO:0005737">
    <property type="term" value="C:cytoplasm"/>
    <property type="evidence" value="ECO:0007669"/>
    <property type="project" value="TreeGrafter"/>
</dbReference>
<dbReference type="Gene3D" id="3.40.50.1820">
    <property type="entry name" value="alpha/beta hydrolase"/>
    <property type="match status" value="2"/>
</dbReference>
<dbReference type="InterPro" id="IPR008758">
    <property type="entry name" value="Peptidase_S28"/>
</dbReference>
<keyword evidence="7" id="KW-0627">Porphyrin biosynthesis</keyword>
<evidence type="ECO:0000256" key="8">
    <source>
        <dbReference type="ARBA" id="ARBA00030685"/>
    </source>
</evidence>
<sequence>MSQVKFEGIDEDLTAPRTPWIYYGGSYAGARAAHMKILYPDLVFGAIASSGVTHAVLSNWEYYEVIRKAADPACSAHLENAITTVDTLLQFPVLKDVVKALFGLHELKHDDDFVSVLEGPLGAWQSKNWDPAVGSTSFDEFCESLSKPVGAPHIGALPIGHEDRLVTLLDDQKIDFSVLNFAQWVRENAVKPCLALNMTVEECFGTYNDTQYTNTSLTQEWRLWQFQVCTEWGYFSTAPPDPNHPRIVSKLLTMDYATKLCRQAFPPGKHFTVPAQPDISVVNALGDFAIAADRLAIIDGEVDPWRPCTPHSEYAKDRKDTILRPFKLIPMHTASAIETLLSSPPRTSVMATRTSFTLASRQSELAKIQTNIVTQTLVDTFPSYAFETRFNETEGDKNQSQALFLLGGKALWTRGLEELLANKQVDMLVHSLKDVPTELPAEFKIGAILEREESVDCLVMKAGSPYKMFEDMPAGSRIGTSSVRRSAQVKNYLKEHHKGLEMTFKDVRDLLLSYSNTRLKKLDATGEDDAFDALILAKAGLVRLGWSNRATQDLVPPVLYYAVSQGALAVEIRADASDEVSELCEALTHQRTQWVCLAERAMLRTLEGGCSVPVGVNTKLTHVVEGNDRLRNGELKVESAVLEITGCVTSLDGGQQFVKTMAERVTSTSEAEALGKRLGVVLLDSGAREILEEIKADRASRVREAEVKTG</sequence>
<accession>A0A8I3A6I8</accession>
<dbReference type="AlphaFoldDB" id="A0A8I3A6I8"/>
<dbReference type="Proteomes" id="UP000683000">
    <property type="component" value="Unassembled WGS sequence"/>
</dbReference>
<dbReference type="SUPFAM" id="SSF53474">
    <property type="entry name" value="alpha/beta-Hydrolases"/>
    <property type="match status" value="1"/>
</dbReference>
<evidence type="ECO:0000259" key="11">
    <source>
        <dbReference type="Pfam" id="PF03900"/>
    </source>
</evidence>
<dbReference type="OrthoDB" id="564646at2759"/>
<comment type="pathway">
    <text evidence="2">Porphyrin-containing compound metabolism; protoporphyrin-IX biosynthesis; coproporphyrinogen-III from 5-aminolevulinate: step 2/4.</text>
</comment>
<dbReference type="InterPro" id="IPR022417">
    <property type="entry name" value="Porphobilin_deaminase_N"/>
</dbReference>
<keyword evidence="6" id="KW-0350">Heme biosynthesis</keyword>
<dbReference type="SUPFAM" id="SSF54782">
    <property type="entry name" value="Porphobilinogen deaminase (hydroxymethylbilane synthase), C-terminal domain"/>
    <property type="match status" value="1"/>
</dbReference>
<dbReference type="GO" id="GO:0006782">
    <property type="term" value="P:protoporphyrinogen IX biosynthetic process"/>
    <property type="evidence" value="ECO:0007669"/>
    <property type="project" value="UniProtKB-UniPathway"/>
</dbReference>
<dbReference type="InterPro" id="IPR036803">
    <property type="entry name" value="Porphobilinogen_deaminase_C_sf"/>
</dbReference>
<dbReference type="UniPathway" id="UPA00251">
    <property type="reaction ID" value="UER00319"/>
</dbReference>
<dbReference type="Pfam" id="PF03900">
    <property type="entry name" value="Porphobil_deamC"/>
    <property type="match status" value="1"/>
</dbReference>
<dbReference type="PANTHER" id="PTHR11557:SF0">
    <property type="entry name" value="PORPHOBILINOGEN DEAMINASE"/>
    <property type="match status" value="1"/>
</dbReference>
<name>A0A8I3A6I8_9AGAM</name>
<gene>
    <name evidence="12" type="ORF">JVT61DRAFT_9261</name>
</gene>
<comment type="caution">
    <text evidence="12">The sequence shown here is derived from an EMBL/GenBank/DDBJ whole genome shotgun (WGS) entry which is preliminary data.</text>
</comment>
<keyword evidence="5" id="KW-0808">Transferase</keyword>
<evidence type="ECO:0000256" key="6">
    <source>
        <dbReference type="ARBA" id="ARBA00023133"/>
    </source>
</evidence>
<dbReference type="Gene3D" id="3.30.160.40">
    <property type="entry name" value="Porphobilinogen deaminase, C-terminal domain"/>
    <property type="match status" value="1"/>
</dbReference>
<dbReference type="EC" id="2.5.1.61" evidence="4"/>
<feature type="domain" description="Porphobilinogen deaminase N-terminal" evidence="10">
    <location>
        <begin position="357"/>
        <end position="577"/>
    </location>
</feature>
<dbReference type="GO" id="GO:0004418">
    <property type="term" value="F:hydroxymethylbilane synthase activity"/>
    <property type="evidence" value="ECO:0007669"/>
    <property type="project" value="UniProtKB-EC"/>
</dbReference>
<dbReference type="InterPro" id="IPR000860">
    <property type="entry name" value="HemC"/>
</dbReference>
<evidence type="ECO:0000256" key="3">
    <source>
        <dbReference type="ARBA" id="ARBA00005638"/>
    </source>
</evidence>
<dbReference type="Pfam" id="PF01379">
    <property type="entry name" value="Porphobil_deam"/>
    <property type="match status" value="1"/>
</dbReference>
<evidence type="ECO:0000259" key="10">
    <source>
        <dbReference type="Pfam" id="PF01379"/>
    </source>
</evidence>
<evidence type="ECO:0000256" key="7">
    <source>
        <dbReference type="ARBA" id="ARBA00023244"/>
    </source>
</evidence>
<dbReference type="InterPro" id="IPR022419">
    <property type="entry name" value="Porphobilin_deaminase_cofac_BS"/>
</dbReference>
<evidence type="ECO:0000256" key="9">
    <source>
        <dbReference type="ARBA" id="ARBA00033064"/>
    </source>
</evidence>
<dbReference type="Pfam" id="PF05577">
    <property type="entry name" value="Peptidase_S28"/>
    <property type="match status" value="1"/>
</dbReference>
<reference evidence="12" key="1">
    <citation type="submission" date="2021-03" db="EMBL/GenBank/DDBJ databases">
        <title>Evolutionary innovations through gain and loss of genes in the ectomycorrhizal Boletales.</title>
        <authorList>
            <person name="Wu G."/>
            <person name="Miyauchi S."/>
            <person name="Morin E."/>
            <person name="Yang Z.-L."/>
            <person name="Xu J."/>
            <person name="Martin F.M."/>
        </authorList>
    </citation>
    <scope>NUCLEOTIDE SEQUENCE</scope>
    <source>
        <strain evidence="12">BR01</strain>
    </source>
</reference>
<dbReference type="GO" id="GO:0070008">
    <property type="term" value="F:serine-type exopeptidase activity"/>
    <property type="evidence" value="ECO:0007669"/>
    <property type="project" value="InterPro"/>
</dbReference>
<evidence type="ECO:0000256" key="5">
    <source>
        <dbReference type="ARBA" id="ARBA00022679"/>
    </source>
</evidence>
<dbReference type="Gene3D" id="3.40.190.10">
    <property type="entry name" value="Periplasmic binding protein-like II"/>
    <property type="match status" value="2"/>
</dbReference>
<dbReference type="PANTHER" id="PTHR11557">
    <property type="entry name" value="PORPHOBILINOGEN DEAMINASE"/>
    <property type="match status" value="1"/>
</dbReference>
<dbReference type="InterPro" id="IPR029058">
    <property type="entry name" value="AB_hydrolase_fold"/>
</dbReference>
<keyword evidence="13" id="KW-1185">Reference proteome</keyword>
<dbReference type="InterPro" id="IPR022418">
    <property type="entry name" value="Porphobilinogen_deaminase_C"/>
</dbReference>
<evidence type="ECO:0000256" key="2">
    <source>
        <dbReference type="ARBA" id="ARBA00004735"/>
    </source>
</evidence>
<dbReference type="GO" id="GO:0006508">
    <property type="term" value="P:proteolysis"/>
    <property type="evidence" value="ECO:0007669"/>
    <property type="project" value="InterPro"/>
</dbReference>
<dbReference type="PROSITE" id="PS00533">
    <property type="entry name" value="PORPHOBILINOGEN_DEAM"/>
    <property type="match status" value="1"/>
</dbReference>
<evidence type="ECO:0000313" key="12">
    <source>
        <dbReference type="EMBL" id="KAG6371555.1"/>
    </source>
</evidence>
<comment type="similarity">
    <text evidence="3">Belongs to the HMBS family.</text>
</comment>
<evidence type="ECO:0000313" key="13">
    <source>
        <dbReference type="Proteomes" id="UP000683000"/>
    </source>
</evidence>
<organism evidence="12 13">
    <name type="scientific">Boletus reticuloceps</name>
    <dbReference type="NCBI Taxonomy" id="495285"/>
    <lineage>
        <taxon>Eukaryota</taxon>
        <taxon>Fungi</taxon>
        <taxon>Dikarya</taxon>
        <taxon>Basidiomycota</taxon>
        <taxon>Agaricomycotina</taxon>
        <taxon>Agaricomycetes</taxon>
        <taxon>Agaricomycetidae</taxon>
        <taxon>Boletales</taxon>
        <taxon>Boletineae</taxon>
        <taxon>Boletaceae</taxon>
        <taxon>Boletoideae</taxon>
        <taxon>Boletus</taxon>
    </lineage>
</organism>
<dbReference type="SUPFAM" id="SSF53850">
    <property type="entry name" value="Periplasmic binding protein-like II"/>
    <property type="match status" value="1"/>
</dbReference>
<evidence type="ECO:0000256" key="4">
    <source>
        <dbReference type="ARBA" id="ARBA00012655"/>
    </source>
</evidence>
<dbReference type="EMBL" id="JAGFBS010000033">
    <property type="protein sequence ID" value="KAG6371555.1"/>
    <property type="molecule type" value="Genomic_DNA"/>
</dbReference>
<proteinExistence type="inferred from homology"/>
<protein>
    <recommendedName>
        <fullName evidence="4">hydroxymethylbilane synthase</fullName>
        <ecNumber evidence="4">2.5.1.61</ecNumber>
    </recommendedName>
    <alternativeName>
        <fullName evidence="9">Hydroxymethylbilane synthase</fullName>
    </alternativeName>
    <alternativeName>
        <fullName evidence="8">Pre-uroporphyrinogen synthase</fullName>
    </alternativeName>
</protein>
<dbReference type="NCBIfam" id="TIGR00212">
    <property type="entry name" value="hemC"/>
    <property type="match status" value="1"/>
</dbReference>